<evidence type="ECO:0000256" key="9">
    <source>
        <dbReference type="ARBA" id="ARBA00022801"/>
    </source>
</evidence>
<feature type="domain" description="Penicillin-binding protein transpeptidase" evidence="17">
    <location>
        <begin position="314"/>
        <end position="584"/>
    </location>
</feature>
<dbReference type="GO" id="GO:0030288">
    <property type="term" value="C:outer membrane-bounded periplasmic space"/>
    <property type="evidence" value="ECO:0007669"/>
    <property type="project" value="TreeGrafter"/>
</dbReference>
<keyword evidence="8" id="KW-0808">Transferase</keyword>
<keyword evidence="14" id="KW-0961">Cell wall biogenesis/degradation</keyword>
<sequence length="646" mass="72870">MIRKLLRLFLLTVVFGLSTGAVILVYSVIQGPPKYEIADNTIVYDQNEDVISVEHGIQNRFWVELDDISPYVMDAFIAAEDDNFYNHFGFDIKRIASAVYHNILAMDKVQGASTITQQYARNIFLTHQKTWERKIQEALISLRLEIFQDKDEILEGYLNTIYFGHGQYGIQAASQFYFEKDADDLTLEEAALLSAIPKGPSVYSPLNSYENAMNRKDWILRRMYETDKITASSYQQAKRIDLRIAVTASEKEPEIGQYFTETALNRASELLGISRQELDSKGYDVYTTMDHQAQEKLEQTIQEEMPADTEMQIGAVTIDPTSGRVVAMQGGKNYEQSPYNRVTQAKRMTGSTFKPFLYYAALVYGFTPSTQLESRETSFTLENGKVYSPANYSDSYADRPVTLSQAVAVSDNIYAIKTNQFVGPENLVDAAKTFGIEAELPSVLSLALGTASISVMDMAESYSVLANEGWSVKPYLIEKIVDRDGNIVYQHQAKTPERLLEENHAFVLTHLLTGMFDKRLNGYMYVTGSSIADQLTHEYAGKSGTTPSDSWMIGYSPQYTTAVWTGFDDNREIKRVQDSRAAKQVWATYMERLHKEMPVQTFNAPTGVVGLQVDPITGKLEGPACEDRTRLTYYIKGTEPKEVCTQ</sequence>
<keyword evidence="20" id="KW-1185">Reference proteome</keyword>
<feature type="domain" description="Glycosyl transferase family 51" evidence="18">
    <location>
        <begin position="57"/>
        <end position="223"/>
    </location>
</feature>
<evidence type="ECO:0000256" key="12">
    <source>
        <dbReference type="ARBA" id="ARBA00023136"/>
    </source>
</evidence>
<evidence type="ECO:0000313" key="19">
    <source>
        <dbReference type="EMBL" id="SDM89159.1"/>
    </source>
</evidence>
<evidence type="ECO:0000256" key="15">
    <source>
        <dbReference type="ARBA" id="ARBA00034000"/>
    </source>
</evidence>
<keyword evidence="5" id="KW-0121">Carboxypeptidase</keyword>
<evidence type="ECO:0000256" key="3">
    <source>
        <dbReference type="ARBA" id="ARBA00007739"/>
    </source>
</evidence>
<keyword evidence="12" id="KW-0472">Membrane</keyword>
<dbReference type="InterPro" id="IPR001460">
    <property type="entry name" value="PCN-bd_Tpept"/>
</dbReference>
<evidence type="ECO:0000256" key="6">
    <source>
        <dbReference type="ARBA" id="ARBA00022670"/>
    </source>
</evidence>
<comment type="similarity">
    <text evidence="2">In the C-terminal section; belongs to the transpeptidase family.</text>
</comment>
<evidence type="ECO:0000313" key="20">
    <source>
        <dbReference type="Proteomes" id="UP000199334"/>
    </source>
</evidence>
<dbReference type="RefSeq" id="WP_176752928.1">
    <property type="nucleotide sequence ID" value="NZ_BJVZ01000010.1"/>
</dbReference>
<dbReference type="Proteomes" id="UP000199334">
    <property type="component" value="Unassembled WGS sequence"/>
</dbReference>
<dbReference type="GO" id="GO:0009252">
    <property type="term" value="P:peptidoglycan biosynthetic process"/>
    <property type="evidence" value="ECO:0007669"/>
    <property type="project" value="UniProtKB-KW"/>
</dbReference>
<dbReference type="GO" id="GO:0006508">
    <property type="term" value="P:proteolysis"/>
    <property type="evidence" value="ECO:0007669"/>
    <property type="project" value="UniProtKB-KW"/>
</dbReference>
<evidence type="ECO:0000256" key="11">
    <source>
        <dbReference type="ARBA" id="ARBA00022984"/>
    </source>
</evidence>
<dbReference type="PANTHER" id="PTHR32282:SF11">
    <property type="entry name" value="PENICILLIN-BINDING PROTEIN 1B"/>
    <property type="match status" value="1"/>
</dbReference>
<evidence type="ECO:0000256" key="8">
    <source>
        <dbReference type="ARBA" id="ARBA00022679"/>
    </source>
</evidence>
<dbReference type="GO" id="GO:0005886">
    <property type="term" value="C:plasma membrane"/>
    <property type="evidence" value="ECO:0007669"/>
    <property type="project" value="UniProtKB-SubCell"/>
</dbReference>
<evidence type="ECO:0000256" key="7">
    <source>
        <dbReference type="ARBA" id="ARBA00022676"/>
    </source>
</evidence>
<dbReference type="InterPro" id="IPR023346">
    <property type="entry name" value="Lysozyme-like_dom_sf"/>
</dbReference>
<dbReference type="AlphaFoldDB" id="A0A1G9WXK3"/>
<dbReference type="InterPro" id="IPR001264">
    <property type="entry name" value="Glyco_trans_51"/>
</dbReference>
<evidence type="ECO:0000256" key="4">
    <source>
        <dbReference type="ARBA" id="ARBA00022475"/>
    </source>
</evidence>
<keyword evidence="9" id="KW-0378">Hydrolase</keyword>
<dbReference type="STRING" id="237069.SAMN05216498_0928"/>
<evidence type="ECO:0000256" key="2">
    <source>
        <dbReference type="ARBA" id="ARBA00007090"/>
    </source>
</evidence>
<dbReference type="GO" id="GO:0009002">
    <property type="term" value="F:serine-type D-Ala-D-Ala carboxypeptidase activity"/>
    <property type="evidence" value="ECO:0007669"/>
    <property type="project" value="UniProtKB-EC"/>
</dbReference>
<evidence type="ECO:0000256" key="14">
    <source>
        <dbReference type="ARBA" id="ARBA00023316"/>
    </source>
</evidence>
<dbReference type="Gene3D" id="3.40.710.10">
    <property type="entry name" value="DD-peptidase/beta-lactamase superfamily"/>
    <property type="match status" value="1"/>
</dbReference>
<dbReference type="SUPFAM" id="SSF53955">
    <property type="entry name" value="Lysozyme-like"/>
    <property type="match status" value="1"/>
</dbReference>
<comment type="similarity">
    <text evidence="3">In the N-terminal section; belongs to the glycosyltransferase 51 family.</text>
</comment>
<dbReference type="GO" id="GO:0008360">
    <property type="term" value="P:regulation of cell shape"/>
    <property type="evidence" value="ECO:0007669"/>
    <property type="project" value="UniProtKB-KW"/>
</dbReference>
<keyword evidence="7" id="KW-0328">Glycosyltransferase</keyword>
<comment type="subcellular location">
    <subcellularLocation>
        <location evidence="1">Cell membrane</location>
    </subcellularLocation>
</comment>
<dbReference type="PANTHER" id="PTHR32282">
    <property type="entry name" value="BINDING PROTEIN TRANSPEPTIDASE, PUTATIVE-RELATED"/>
    <property type="match status" value="1"/>
</dbReference>
<evidence type="ECO:0000256" key="5">
    <source>
        <dbReference type="ARBA" id="ARBA00022645"/>
    </source>
</evidence>
<dbReference type="GO" id="GO:0008658">
    <property type="term" value="F:penicillin binding"/>
    <property type="evidence" value="ECO:0007669"/>
    <property type="project" value="InterPro"/>
</dbReference>
<dbReference type="InterPro" id="IPR050396">
    <property type="entry name" value="Glycosyltr_51/Transpeptidase"/>
</dbReference>
<dbReference type="FunFam" id="1.10.3810.10:FF:000001">
    <property type="entry name" value="Penicillin-binding protein 1A"/>
    <property type="match status" value="1"/>
</dbReference>
<keyword evidence="4" id="KW-1003">Cell membrane</keyword>
<name>A0A1G9WXK3_9BACI</name>
<dbReference type="Pfam" id="PF00905">
    <property type="entry name" value="Transpeptidase"/>
    <property type="match status" value="1"/>
</dbReference>
<dbReference type="Gene3D" id="1.10.3810.10">
    <property type="entry name" value="Biosynthetic peptidoglycan transglycosylase-like"/>
    <property type="match status" value="1"/>
</dbReference>
<evidence type="ECO:0000256" key="13">
    <source>
        <dbReference type="ARBA" id="ARBA00023268"/>
    </source>
</evidence>
<keyword evidence="10" id="KW-0133">Cell shape</keyword>
<dbReference type="GO" id="GO:0071555">
    <property type="term" value="P:cell wall organization"/>
    <property type="evidence" value="ECO:0007669"/>
    <property type="project" value="UniProtKB-KW"/>
</dbReference>
<dbReference type="EMBL" id="FNIG01000001">
    <property type="protein sequence ID" value="SDM89159.1"/>
    <property type="molecule type" value="Genomic_DNA"/>
</dbReference>
<keyword evidence="13" id="KW-0511">Multifunctional enzyme</keyword>
<dbReference type="NCBIfam" id="TIGR02074">
    <property type="entry name" value="PBP_1a_fam"/>
    <property type="match status" value="1"/>
</dbReference>
<dbReference type="GO" id="GO:0008955">
    <property type="term" value="F:peptidoglycan glycosyltransferase activity"/>
    <property type="evidence" value="ECO:0007669"/>
    <property type="project" value="UniProtKB-EC"/>
</dbReference>
<organism evidence="19 20">
    <name type="scientific">Tenuibacillus multivorans</name>
    <dbReference type="NCBI Taxonomy" id="237069"/>
    <lineage>
        <taxon>Bacteria</taxon>
        <taxon>Bacillati</taxon>
        <taxon>Bacillota</taxon>
        <taxon>Bacilli</taxon>
        <taxon>Bacillales</taxon>
        <taxon>Bacillaceae</taxon>
        <taxon>Tenuibacillus</taxon>
    </lineage>
</organism>
<proteinExistence type="inferred from homology"/>
<accession>A0A1G9WXK3</accession>
<protein>
    <submittedName>
        <fullName evidence="19">Penicillin-binding protein, 1A family</fullName>
    </submittedName>
</protein>
<keyword evidence="11" id="KW-0573">Peptidoglycan synthesis</keyword>
<evidence type="ECO:0000259" key="17">
    <source>
        <dbReference type="Pfam" id="PF00905"/>
    </source>
</evidence>
<evidence type="ECO:0000256" key="10">
    <source>
        <dbReference type="ARBA" id="ARBA00022960"/>
    </source>
</evidence>
<dbReference type="Pfam" id="PF00912">
    <property type="entry name" value="Transgly"/>
    <property type="match status" value="1"/>
</dbReference>
<dbReference type="InterPro" id="IPR036950">
    <property type="entry name" value="PBP_transglycosylase"/>
</dbReference>
<evidence type="ECO:0000256" key="1">
    <source>
        <dbReference type="ARBA" id="ARBA00004236"/>
    </source>
</evidence>
<evidence type="ECO:0000259" key="18">
    <source>
        <dbReference type="Pfam" id="PF00912"/>
    </source>
</evidence>
<comment type="catalytic activity">
    <reaction evidence="15">
        <text>Preferential cleavage: (Ac)2-L-Lys-D-Ala-|-D-Ala. Also transpeptidation of peptidyl-alanyl moieties that are N-acyl substituents of D-alanine.</text>
        <dbReference type="EC" id="3.4.16.4"/>
    </reaction>
</comment>
<gene>
    <name evidence="19" type="ORF">SAMN05216498_0928</name>
</gene>
<evidence type="ECO:0000256" key="16">
    <source>
        <dbReference type="ARBA" id="ARBA00049902"/>
    </source>
</evidence>
<comment type="catalytic activity">
    <reaction evidence="16">
        <text>[GlcNAc-(1-&gt;4)-Mur2Ac(oyl-L-Ala-gamma-D-Glu-L-Lys-D-Ala-D-Ala)](n)-di-trans,octa-cis-undecaprenyl diphosphate + beta-D-GlcNAc-(1-&gt;4)-Mur2Ac(oyl-L-Ala-gamma-D-Glu-L-Lys-D-Ala-D-Ala)-di-trans,octa-cis-undecaprenyl diphosphate = [GlcNAc-(1-&gt;4)-Mur2Ac(oyl-L-Ala-gamma-D-Glu-L-Lys-D-Ala-D-Ala)](n+1)-di-trans,octa-cis-undecaprenyl diphosphate + di-trans,octa-cis-undecaprenyl diphosphate + H(+)</text>
        <dbReference type="Rhea" id="RHEA:23708"/>
        <dbReference type="Rhea" id="RHEA-COMP:9602"/>
        <dbReference type="Rhea" id="RHEA-COMP:9603"/>
        <dbReference type="ChEBI" id="CHEBI:15378"/>
        <dbReference type="ChEBI" id="CHEBI:58405"/>
        <dbReference type="ChEBI" id="CHEBI:60033"/>
        <dbReference type="ChEBI" id="CHEBI:78435"/>
        <dbReference type="EC" id="2.4.99.28"/>
    </reaction>
</comment>
<reference evidence="19 20" key="1">
    <citation type="submission" date="2016-10" db="EMBL/GenBank/DDBJ databases">
        <authorList>
            <person name="de Groot N.N."/>
        </authorList>
    </citation>
    <scope>NUCLEOTIDE SEQUENCE [LARGE SCALE GENOMIC DNA]</scope>
    <source>
        <strain evidence="19 20">CGMCC 1.3442</strain>
    </source>
</reference>
<dbReference type="InterPro" id="IPR012338">
    <property type="entry name" value="Beta-lactam/transpept-like"/>
</dbReference>
<dbReference type="SUPFAM" id="SSF56601">
    <property type="entry name" value="beta-lactamase/transpeptidase-like"/>
    <property type="match status" value="1"/>
</dbReference>
<keyword evidence="6" id="KW-0645">Protease</keyword>